<dbReference type="SUPFAM" id="SSF51206">
    <property type="entry name" value="cAMP-binding domain-like"/>
    <property type="match status" value="1"/>
</dbReference>
<name>A0AAU9D0X6_9BACT</name>
<organism evidence="2 3">
    <name type="scientific">Fulvitalea axinellae</name>
    <dbReference type="NCBI Taxonomy" id="1182444"/>
    <lineage>
        <taxon>Bacteria</taxon>
        <taxon>Pseudomonadati</taxon>
        <taxon>Bacteroidota</taxon>
        <taxon>Cytophagia</taxon>
        <taxon>Cytophagales</taxon>
        <taxon>Persicobacteraceae</taxon>
        <taxon>Fulvitalea</taxon>
    </lineage>
</organism>
<dbReference type="InterPro" id="IPR014710">
    <property type="entry name" value="RmlC-like_jellyroll"/>
</dbReference>
<accession>A0AAU9D0X6</accession>
<dbReference type="KEGG" id="fax:FUAX_47860"/>
<protein>
    <submittedName>
        <fullName evidence="2">cAMP-binding protein</fullName>
    </submittedName>
</protein>
<evidence type="ECO:0000259" key="1">
    <source>
        <dbReference type="Pfam" id="PF00027"/>
    </source>
</evidence>
<keyword evidence="3" id="KW-1185">Reference proteome</keyword>
<sequence length="171" mass="19589">MKEDNLHSDLRLLKGEYFVKAGRQNFMIGQVIKGVLRGYTPNDEGEEVVTHFFKEGDLVSGNYIPNIPATMSVQALEDCQLSVANYKDVMSCFNQDSYLTRVILGHFQKLNEQNHARVMALIDGNALTKYKWFLKEYPGLINRIPHYHIANFLGITPTQLSRTKKSFSQQM</sequence>
<dbReference type="Pfam" id="PF00027">
    <property type="entry name" value="cNMP_binding"/>
    <property type="match status" value="1"/>
</dbReference>
<evidence type="ECO:0000313" key="3">
    <source>
        <dbReference type="Proteomes" id="UP001348817"/>
    </source>
</evidence>
<gene>
    <name evidence="2" type="ORF">FUAX_47860</name>
</gene>
<dbReference type="InterPro" id="IPR000595">
    <property type="entry name" value="cNMP-bd_dom"/>
</dbReference>
<dbReference type="AlphaFoldDB" id="A0AAU9D0X6"/>
<geneLocation type="plasmid" evidence="2 3">
    <name>pFA4</name>
</geneLocation>
<dbReference type="Proteomes" id="UP001348817">
    <property type="component" value="Plasmid pFA4"/>
</dbReference>
<dbReference type="CDD" id="cd00038">
    <property type="entry name" value="CAP_ED"/>
    <property type="match status" value="1"/>
</dbReference>
<dbReference type="RefSeq" id="WP_338395706.1">
    <property type="nucleotide sequence ID" value="NZ_AP025318.1"/>
</dbReference>
<evidence type="ECO:0000313" key="2">
    <source>
        <dbReference type="EMBL" id="BDD12354.1"/>
    </source>
</evidence>
<dbReference type="EMBL" id="AP025318">
    <property type="protein sequence ID" value="BDD12354.1"/>
    <property type="molecule type" value="Genomic_DNA"/>
</dbReference>
<keyword evidence="2" id="KW-0614">Plasmid</keyword>
<reference evidence="2 3" key="1">
    <citation type="submission" date="2021-12" db="EMBL/GenBank/DDBJ databases">
        <title>Genome sequencing of bacteria with rrn-lacking chromosome and rrn-plasmid.</title>
        <authorList>
            <person name="Anda M."/>
            <person name="Iwasaki W."/>
        </authorList>
    </citation>
    <scope>NUCLEOTIDE SEQUENCE [LARGE SCALE GENOMIC DNA]</scope>
    <source>
        <strain evidence="2 3">DSM 100852</strain>
        <plasmid evidence="2 3">pFA4</plasmid>
    </source>
</reference>
<proteinExistence type="predicted"/>
<dbReference type="InterPro" id="IPR018490">
    <property type="entry name" value="cNMP-bd_dom_sf"/>
</dbReference>
<dbReference type="Gene3D" id="2.60.120.10">
    <property type="entry name" value="Jelly Rolls"/>
    <property type="match status" value="1"/>
</dbReference>
<feature type="domain" description="Cyclic nucleotide-binding" evidence="1">
    <location>
        <begin position="11"/>
        <end position="96"/>
    </location>
</feature>